<gene>
    <name evidence="1" type="ORF">ABK249_20865</name>
</gene>
<dbReference type="RefSeq" id="WP_348863840.1">
    <property type="nucleotide sequence ID" value="NZ_JBEAAL010000018.1"/>
</dbReference>
<proteinExistence type="predicted"/>
<name>A0ABV0M682_9HYPH</name>
<evidence type="ECO:0000313" key="2">
    <source>
        <dbReference type="Proteomes" id="UP001496627"/>
    </source>
</evidence>
<sequence length="118" mass="12392">MSYPERVSTVTGDLLPSSAGVGRIPGWITSAPDGLSFFQRPLLSLSEAFGFSSDPEGFSVEVVDLLDHLSGVFDKAPAAMIDGCHVLAEPVYMTIDAETVALSRKAPKQKPVLGAGQA</sequence>
<organism evidence="1 2">
    <name type="scientific">Neorhizobium phenanthreniclasticum</name>
    <dbReference type="NCBI Taxonomy" id="3157917"/>
    <lineage>
        <taxon>Bacteria</taxon>
        <taxon>Pseudomonadati</taxon>
        <taxon>Pseudomonadota</taxon>
        <taxon>Alphaproteobacteria</taxon>
        <taxon>Hyphomicrobiales</taxon>
        <taxon>Rhizobiaceae</taxon>
        <taxon>Rhizobium/Agrobacterium group</taxon>
        <taxon>Neorhizobium</taxon>
    </lineage>
</organism>
<comment type="caution">
    <text evidence="1">The sequence shown here is derived from an EMBL/GenBank/DDBJ whole genome shotgun (WGS) entry which is preliminary data.</text>
</comment>
<keyword evidence="2" id="KW-1185">Reference proteome</keyword>
<accession>A0ABV0M682</accession>
<dbReference type="EMBL" id="JBEAAL010000018">
    <property type="protein sequence ID" value="MEQ1407382.1"/>
    <property type="molecule type" value="Genomic_DNA"/>
</dbReference>
<dbReference type="Proteomes" id="UP001496627">
    <property type="component" value="Unassembled WGS sequence"/>
</dbReference>
<reference evidence="1 2" key="1">
    <citation type="submission" date="2024-05" db="EMBL/GenBank/DDBJ databases">
        <title>Neorhizobium sp. Rsf11, a plant growth promoting and heavy metal resistant PAH-degrader.</title>
        <authorList>
            <person name="Golubev S.N."/>
            <person name="Muratova A.Y."/>
            <person name="Markelova M.I."/>
        </authorList>
    </citation>
    <scope>NUCLEOTIDE SEQUENCE [LARGE SCALE GENOMIC DNA]</scope>
    <source>
        <strain evidence="1 2">Rsf11</strain>
    </source>
</reference>
<evidence type="ECO:0000313" key="1">
    <source>
        <dbReference type="EMBL" id="MEQ1407382.1"/>
    </source>
</evidence>
<protein>
    <submittedName>
        <fullName evidence="1">Uncharacterized protein</fullName>
    </submittedName>
</protein>